<gene>
    <name evidence="1" type="ORF">NCTC12221_00516</name>
</gene>
<proteinExistence type="predicted"/>
<name>A0A377JMV3_9HELI</name>
<dbReference type="Proteomes" id="UP000255335">
    <property type="component" value="Unassembled WGS sequence"/>
</dbReference>
<dbReference type="RefSeq" id="WP_115025855.1">
    <property type="nucleotide sequence ID" value="NZ_UGHZ01000001.1"/>
</dbReference>
<reference evidence="1 2" key="1">
    <citation type="submission" date="2018-06" db="EMBL/GenBank/DDBJ databases">
        <authorList>
            <consortium name="Pathogen Informatics"/>
            <person name="Doyle S."/>
        </authorList>
    </citation>
    <scope>NUCLEOTIDE SEQUENCE [LARGE SCALE GENOMIC DNA]</scope>
    <source>
        <strain evidence="1 2">NCTC12221</strain>
    </source>
</reference>
<organism evidence="1 2">
    <name type="scientific">Helicobacter cinaedi</name>
    <dbReference type="NCBI Taxonomy" id="213"/>
    <lineage>
        <taxon>Bacteria</taxon>
        <taxon>Pseudomonadati</taxon>
        <taxon>Campylobacterota</taxon>
        <taxon>Epsilonproteobacteria</taxon>
        <taxon>Campylobacterales</taxon>
        <taxon>Helicobacteraceae</taxon>
        <taxon>Helicobacter</taxon>
    </lineage>
</organism>
<dbReference type="EMBL" id="UGHZ01000001">
    <property type="protein sequence ID" value="STP09086.1"/>
    <property type="molecule type" value="Genomic_DNA"/>
</dbReference>
<evidence type="ECO:0000313" key="2">
    <source>
        <dbReference type="Proteomes" id="UP000255335"/>
    </source>
</evidence>
<sequence>MRHLLRISFLFVLLCGYAKALEFFVKDFSPYEILFIQDSYLKTQDTTPQSLCNNGVKEACDRANWHYAPLYYIWGKDTEKLKIQQKQWGKRERELYTQYAKLCDNTDIFGLDNFKNPTKHPLTLLLKSSRQLFLSIKSLVYYHSPLSQAEQSTKEQCVSLSHSIYEVESYNFRKKQYFRPTSVDNALLASCLKYDNLISCIQTHHPLGSLYGAFLAKHDKNLADSTFANSTLDISLLFQAIFSQSKLDNAYRQILRRKGRYKRLCDTLEKQTQISLIHKLYPLSEPITSPYNLPFLCIAYKDNGTIYDRILPFANDDKWSEEQAKQVCQKMRESTQIKGHFITLEALYDIEKLNANFTQQKQETMAIFSKLCKKQDELNPSFAYRCQNLESVHYATLRTYLSADGACQGGILLRHKAEYDKEQKELEARRQQECQKRQCCCVP</sequence>
<protein>
    <submittedName>
        <fullName evidence="1">Uncharacterized protein</fullName>
    </submittedName>
</protein>
<dbReference type="AlphaFoldDB" id="A0A377JMV3"/>
<evidence type="ECO:0000313" key="1">
    <source>
        <dbReference type="EMBL" id="STP09086.1"/>
    </source>
</evidence>
<accession>A0A377JMV3</accession>